<dbReference type="InterPro" id="IPR036008">
    <property type="entry name" value="Aconitase_4Fe-4S_dom"/>
</dbReference>
<dbReference type="InterPro" id="IPR050067">
    <property type="entry name" value="IPM_dehydratase_rel_enz"/>
</dbReference>
<dbReference type="SUPFAM" id="SSF52016">
    <property type="entry name" value="LeuD/IlvD-like"/>
    <property type="match status" value="1"/>
</dbReference>
<dbReference type="InterPro" id="IPR015931">
    <property type="entry name" value="Acnase/IPM_dHydase_lsu_aba_1/3"/>
</dbReference>
<evidence type="ECO:0000313" key="21">
    <source>
        <dbReference type="EMBL" id="KAB2569563.1"/>
    </source>
</evidence>
<dbReference type="PRINTS" id="PR00415">
    <property type="entry name" value="ACONITASE"/>
</dbReference>
<comment type="catalytic activity">
    <reaction evidence="1">
        <text>(2R,3S)-3-isopropylmalate = (2S)-2-isopropylmalate</text>
        <dbReference type="Rhea" id="RHEA:32287"/>
        <dbReference type="ChEBI" id="CHEBI:1178"/>
        <dbReference type="ChEBI" id="CHEBI:35121"/>
        <dbReference type="EC" id="4.2.1.33"/>
    </reaction>
</comment>
<dbReference type="GO" id="GO:0009316">
    <property type="term" value="C:3-isopropylmalate dehydratase complex"/>
    <property type="evidence" value="ECO:0007669"/>
    <property type="project" value="InterPro"/>
</dbReference>
<gene>
    <name evidence="21" type="primary">LEUA_0</name>
    <name evidence="21" type="ORF">DBV05_g11762</name>
</gene>
<sequence length="758" mass="82068">MAKTLYEKLFEQHVVCQQEDGQYLLYIDRHLIYECTSPQAFDGLRAKNRAVRRPDLSLATTDHTVPTSPRTGCTSTASYIQDADSLTQCLTLSRNARHYRIAHLPLSSARQGIVHVIGPELGFTQPGLTLVCGDSHTSTHGAFGALAFGIGTSEVQHVLATQTLLATKSRTIRINVANRLRPHVAAKDLALAAIRALGGTAGGTGAALEFAGEGVAALDMEQRMALCNMAIEAGARTGLVAPDATTLAYLRWRPGCPAPGSAAWRDACRYWRTLRSDDDAVFDREVWIDAAAVEPMVTWGTSPEHAVPVSAGVVPKEAVDDGSSARALEYMGLEPGKRLTDLAVDVVFIGSCTNSRLSDLRAAAGVLRRARSQPAVVAPNVRCALVVPGSGAVKRAAEAEGLDQVFLRAGFEWREPGCSMCCGLNGDALRPGERCASTSNRNFENRQGAGGRTHLVSPASAAAAALMGRLCDVREVVAASAGEEEETAKPVRDIAFQLDWESPSRWEEQVDEPQPQGLPSPPSSDAGGVNTFTSITGTPAPLDRANIDTDTILPVNFCKTIQRSGAGLFHQLRHLPGTTDEDPAFVLNQHQYRSATVLVAGPNFGCGSSREHAVWALQGFGFQCIVAPSFADIFYNNAFKNGLLPVKLPDKHAMALVLAEAKRARPITVDLVRQEIRNEGCNVIATFDVEKHRKRRLIEGTDDISATLEMEKDISNFERQRAEKLPWIDESVKFLHDIEGRAKELWALHDKSTDTLDW</sequence>
<evidence type="ECO:0000259" key="19">
    <source>
        <dbReference type="Pfam" id="PF00330"/>
    </source>
</evidence>
<evidence type="ECO:0000256" key="4">
    <source>
        <dbReference type="ARBA" id="ARBA00004729"/>
    </source>
</evidence>
<evidence type="ECO:0000256" key="6">
    <source>
        <dbReference type="ARBA" id="ARBA00011998"/>
    </source>
</evidence>
<evidence type="ECO:0000256" key="8">
    <source>
        <dbReference type="ARBA" id="ARBA00022430"/>
    </source>
</evidence>
<keyword evidence="8" id="KW-0432">Leucine biosynthesis</keyword>
<dbReference type="NCBIfam" id="NF004016">
    <property type="entry name" value="PRK05478.1"/>
    <property type="match status" value="1"/>
</dbReference>
<dbReference type="SUPFAM" id="SSF53732">
    <property type="entry name" value="Aconitase iron-sulfur domain"/>
    <property type="match status" value="1"/>
</dbReference>
<keyword evidence="9" id="KW-0004">4Fe-4S</keyword>
<evidence type="ECO:0000256" key="14">
    <source>
        <dbReference type="ARBA" id="ARBA00023239"/>
    </source>
</evidence>
<keyword evidence="11" id="KW-0479">Metal-binding</keyword>
<dbReference type="InterPro" id="IPR015928">
    <property type="entry name" value="Aconitase/3IPM_dehydase_swvl"/>
</dbReference>
<feature type="region of interest" description="Disordered" evidence="18">
    <location>
        <begin position="505"/>
        <end position="530"/>
    </location>
</feature>
<proteinExistence type="inferred from homology"/>
<dbReference type="InterPro" id="IPR001030">
    <property type="entry name" value="Acoase/IPM_deHydtase_lsu_aba"/>
</dbReference>
<evidence type="ECO:0000256" key="3">
    <source>
        <dbReference type="ARBA" id="ARBA00002695"/>
    </source>
</evidence>
<evidence type="ECO:0000256" key="18">
    <source>
        <dbReference type="SAM" id="MobiDB-lite"/>
    </source>
</evidence>
<evidence type="ECO:0000256" key="13">
    <source>
        <dbReference type="ARBA" id="ARBA00023014"/>
    </source>
</evidence>
<keyword evidence="10" id="KW-0028">Amino-acid biosynthesis</keyword>
<evidence type="ECO:0000256" key="15">
    <source>
        <dbReference type="ARBA" id="ARBA00023304"/>
    </source>
</evidence>
<dbReference type="Gene3D" id="3.30.499.10">
    <property type="entry name" value="Aconitase, domain 3"/>
    <property type="match status" value="2"/>
</dbReference>
<evidence type="ECO:0000256" key="11">
    <source>
        <dbReference type="ARBA" id="ARBA00022723"/>
    </source>
</evidence>
<evidence type="ECO:0000259" key="20">
    <source>
        <dbReference type="Pfam" id="PF00694"/>
    </source>
</evidence>
<feature type="domain" description="Aconitase/3-isopropylmalate dehydratase large subunit alpha/beta/alpha" evidence="19">
    <location>
        <begin position="7"/>
        <end position="468"/>
    </location>
</feature>
<accession>A0A5N5CW35</accession>
<dbReference type="GO" id="GO:0051539">
    <property type="term" value="F:4 iron, 4 sulfur cluster binding"/>
    <property type="evidence" value="ECO:0007669"/>
    <property type="project" value="UniProtKB-KW"/>
</dbReference>
<dbReference type="HAMAP" id="MF_01026">
    <property type="entry name" value="LeuC_type1"/>
    <property type="match status" value="1"/>
</dbReference>
<keyword evidence="13" id="KW-0411">Iron-sulfur</keyword>
<dbReference type="FunFam" id="3.20.19.10:FF:000003">
    <property type="entry name" value="3-isopropylmalate dehydratase small subunit"/>
    <property type="match status" value="1"/>
</dbReference>
<dbReference type="GO" id="GO:0009098">
    <property type="term" value="P:L-leucine biosynthetic process"/>
    <property type="evidence" value="ECO:0007669"/>
    <property type="project" value="UniProtKB-UniPathway"/>
</dbReference>
<evidence type="ECO:0000256" key="12">
    <source>
        <dbReference type="ARBA" id="ARBA00023004"/>
    </source>
</evidence>
<dbReference type="HAMAP" id="MF_01031">
    <property type="entry name" value="LeuD_type1"/>
    <property type="match status" value="1"/>
</dbReference>
<protein>
    <recommendedName>
        <fullName evidence="7">3-isopropylmalate dehydratase</fullName>
        <ecNumber evidence="6">4.2.1.33</ecNumber>
    </recommendedName>
    <alternativeName>
        <fullName evidence="16">Alpha-IPM isomerase</fullName>
    </alternativeName>
    <alternativeName>
        <fullName evidence="17">Isopropylmalate isomerase</fullName>
    </alternativeName>
</protein>
<comment type="caution">
    <text evidence="21">The sequence shown here is derived from an EMBL/GenBank/DDBJ whole genome shotgun (WGS) entry which is preliminary data.</text>
</comment>
<dbReference type="Gene3D" id="3.20.19.10">
    <property type="entry name" value="Aconitase, domain 4"/>
    <property type="match status" value="1"/>
</dbReference>
<comment type="pathway">
    <text evidence="4">Amino-acid biosynthesis; L-leucine biosynthesis; L-leucine from 3-methyl-2-oxobutanoate: step 2/4.</text>
</comment>
<dbReference type="Proteomes" id="UP000325902">
    <property type="component" value="Unassembled WGS sequence"/>
</dbReference>
<dbReference type="InterPro" id="IPR033941">
    <property type="entry name" value="IPMI_cat"/>
</dbReference>
<dbReference type="GO" id="GO:0003861">
    <property type="term" value="F:3-isopropylmalate dehydratase activity"/>
    <property type="evidence" value="ECO:0007669"/>
    <property type="project" value="UniProtKB-EC"/>
</dbReference>
<reference evidence="21 22" key="1">
    <citation type="journal article" date="2019" name="Sci. Rep.">
        <title>A multi-omics analysis of the grapevine pathogen Lasiodiplodia theobromae reveals that temperature affects the expression of virulence- and pathogenicity-related genes.</title>
        <authorList>
            <person name="Felix C."/>
            <person name="Meneses R."/>
            <person name="Goncalves M.F.M."/>
            <person name="Tilleman L."/>
            <person name="Duarte A.S."/>
            <person name="Jorrin-Novo J.V."/>
            <person name="Van de Peer Y."/>
            <person name="Deforce D."/>
            <person name="Van Nieuwerburgh F."/>
            <person name="Esteves A.C."/>
            <person name="Alves A."/>
        </authorList>
    </citation>
    <scope>NUCLEOTIDE SEQUENCE [LARGE SCALE GENOMIC DNA]</scope>
    <source>
        <strain evidence="21 22">LA-SOL3</strain>
    </source>
</reference>
<keyword evidence="14" id="KW-0456">Lyase</keyword>
<keyword evidence="15" id="KW-0100">Branched-chain amino acid biosynthesis</keyword>
<evidence type="ECO:0000256" key="5">
    <source>
        <dbReference type="ARBA" id="ARBA00007185"/>
    </source>
</evidence>
<dbReference type="EC" id="4.2.1.33" evidence="6"/>
<dbReference type="PROSITE" id="PS00450">
    <property type="entry name" value="ACONITASE_1"/>
    <property type="match status" value="1"/>
</dbReference>
<dbReference type="NCBIfam" id="TIGR00171">
    <property type="entry name" value="leuD"/>
    <property type="match status" value="1"/>
</dbReference>
<comment type="function">
    <text evidence="3">Catalyzes the isomerization between 2-isopropylmalate and 3-isopropylmalate, via the formation of 2-isopropylmaleate.</text>
</comment>
<dbReference type="CDD" id="cd01583">
    <property type="entry name" value="IPMI"/>
    <property type="match status" value="1"/>
</dbReference>
<comment type="cofactor">
    <cofactor evidence="2">
        <name>[4Fe-4S] cluster</name>
        <dbReference type="ChEBI" id="CHEBI:49883"/>
    </cofactor>
</comment>
<evidence type="ECO:0000256" key="10">
    <source>
        <dbReference type="ARBA" id="ARBA00022605"/>
    </source>
</evidence>
<dbReference type="Pfam" id="PF00694">
    <property type="entry name" value="Aconitase_C"/>
    <property type="match status" value="1"/>
</dbReference>
<dbReference type="InterPro" id="IPR000573">
    <property type="entry name" value="AconitaseA/IPMdHydase_ssu_swvl"/>
</dbReference>
<dbReference type="InterPro" id="IPR004430">
    <property type="entry name" value="3-IsopropMal_deHydase_lsu"/>
</dbReference>
<dbReference type="InterPro" id="IPR033940">
    <property type="entry name" value="IPMI_Swivel"/>
</dbReference>
<name>A0A5N5CW35_9PEZI</name>
<evidence type="ECO:0000256" key="16">
    <source>
        <dbReference type="ARBA" id="ARBA00031631"/>
    </source>
</evidence>
<dbReference type="PANTHER" id="PTHR43822">
    <property type="entry name" value="HOMOACONITASE, MITOCHONDRIAL-RELATED"/>
    <property type="match status" value="1"/>
</dbReference>
<evidence type="ECO:0000256" key="17">
    <source>
        <dbReference type="ARBA" id="ARBA00033368"/>
    </source>
</evidence>
<dbReference type="NCBIfam" id="TIGR00170">
    <property type="entry name" value="leuC"/>
    <property type="match status" value="1"/>
</dbReference>
<dbReference type="AlphaFoldDB" id="A0A5N5CW35"/>
<dbReference type="NCBIfam" id="NF002458">
    <property type="entry name" value="PRK01641.1"/>
    <property type="match status" value="1"/>
</dbReference>
<dbReference type="PANTHER" id="PTHR43822:SF9">
    <property type="entry name" value="3-ISOPROPYLMALATE DEHYDRATASE"/>
    <property type="match status" value="1"/>
</dbReference>
<evidence type="ECO:0000256" key="7">
    <source>
        <dbReference type="ARBA" id="ARBA00014371"/>
    </source>
</evidence>
<dbReference type="Pfam" id="PF00330">
    <property type="entry name" value="Aconitase"/>
    <property type="match status" value="1"/>
</dbReference>
<dbReference type="UniPathway" id="UPA00048">
    <property type="reaction ID" value="UER00071"/>
</dbReference>
<dbReference type="CDD" id="cd01577">
    <property type="entry name" value="IPMI_Swivel"/>
    <property type="match status" value="1"/>
</dbReference>
<organism evidence="21 22">
    <name type="scientific">Lasiodiplodia theobromae</name>
    <dbReference type="NCBI Taxonomy" id="45133"/>
    <lineage>
        <taxon>Eukaryota</taxon>
        <taxon>Fungi</taxon>
        <taxon>Dikarya</taxon>
        <taxon>Ascomycota</taxon>
        <taxon>Pezizomycotina</taxon>
        <taxon>Dothideomycetes</taxon>
        <taxon>Dothideomycetes incertae sedis</taxon>
        <taxon>Botryosphaeriales</taxon>
        <taxon>Botryosphaeriaceae</taxon>
        <taxon>Lasiodiplodia</taxon>
    </lineage>
</organism>
<dbReference type="OrthoDB" id="2279155at2759"/>
<keyword evidence="22" id="KW-1185">Reference proteome</keyword>
<feature type="domain" description="Aconitase A/isopropylmalate dehydratase small subunit swivel" evidence="20">
    <location>
        <begin position="530"/>
        <end position="650"/>
    </location>
</feature>
<evidence type="ECO:0000256" key="2">
    <source>
        <dbReference type="ARBA" id="ARBA00001966"/>
    </source>
</evidence>
<dbReference type="EMBL" id="VCHE01000184">
    <property type="protein sequence ID" value="KAB2569563.1"/>
    <property type="molecule type" value="Genomic_DNA"/>
</dbReference>
<comment type="similarity">
    <text evidence="5">Belongs to the aconitase/IPM isomerase family.</text>
</comment>
<dbReference type="InterPro" id="IPR018136">
    <property type="entry name" value="Aconitase_4Fe-4S_BS"/>
</dbReference>
<dbReference type="GO" id="GO:0046872">
    <property type="term" value="F:metal ion binding"/>
    <property type="evidence" value="ECO:0007669"/>
    <property type="project" value="UniProtKB-KW"/>
</dbReference>
<evidence type="ECO:0000256" key="1">
    <source>
        <dbReference type="ARBA" id="ARBA00000491"/>
    </source>
</evidence>
<dbReference type="InterPro" id="IPR004431">
    <property type="entry name" value="3-IsopropMal_deHydase_ssu"/>
</dbReference>
<evidence type="ECO:0000313" key="22">
    <source>
        <dbReference type="Proteomes" id="UP000325902"/>
    </source>
</evidence>
<dbReference type="NCBIfam" id="NF009116">
    <property type="entry name" value="PRK12466.1"/>
    <property type="match status" value="1"/>
</dbReference>
<evidence type="ECO:0000256" key="9">
    <source>
        <dbReference type="ARBA" id="ARBA00022485"/>
    </source>
</evidence>
<keyword evidence="12" id="KW-0408">Iron</keyword>